<protein>
    <submittedName>
        <fullName evidence="1">Uncharacterized protein</fullName>
    </submittedName>
</protein>
<organism evidence="1 2">
    <name type="scientific">Thamnidium elegans</name>
    <dbReference type="NCBI Taxonomy" id="101142"/>
    <lineage>
        <taxon>Eukaryota</taxon>
        <taxon>Fungi</taxon>
        <taxon>Fungi incertae sedis</taxon>
        <taxon>Mucoromycota</taxon>
        <taxon>Mucoromycotina</taxon>
        <taxon>Mucoromycetes</taxon>
        <taxon>Mucorales</taxon>
        <taxon>Mucorineae</taxon>
        <taxon>Mucoraceae</taxon>
        <taxon>Thamnidium</taxon>
    </lineage>
</organism>
<comment type="caution">
    <text evidence="1">The sequence shown here is derived from an EMBL/GenBank/DDBJ whole genome shotgun (WGS) entry which is preliminary data.</text>
</comment>
<evidence type="ECO:0000313" key="1">
    <source>
        <dbReference type="EMBL" id="KAG2232733.1"/>
    </source>
</evidence>
<dbReference type="Proteomes" id="UP000613177">
    <property type="component" value="Unassembled WGS sequence"/>
</dbReference>
<gene>
    <name evidence="1" type="ORF">INT48_009259</name>
</gene>
<keyword evidence="2" id="KW-1185">Reference proteome</keyword>
<reference evidence="1" key="1">
    <citation type="submission" date="2021-01" db="EMBL/GenBank/DDBJ databases">
        <title>Metabolic potential, ecology and presence of endohyphal bacteria is reflected in genomic diversity of Mucoromycotina.</title>
        <authorList>
            <person name="Muszewska A."/>
            <person name="Okrasinska A."/>
            <person name="Steczkiewicz K."/>
            <person name="Drgas O."/>
            <person name="Orlowska M."/>
            <person name="Perlinska-Lenart U."/>
            <person name="Aleksandrzak-Piekarczyk T."/>
            <person name="Szatraj K."/>
            <person name="Zielenkiewicz U."/>
            <person name="Pilsyk S."/>
            <person name="Malc E."/>
            <person name="Mieczkowski P."/>
            <person name="Kruszewska J.S."/>
            <person name="Biernat P."/>
            <person name="Pawlowska J."/>
        </authorList>
    </citation>
    <scope>NUCLEOTIDE SEQUENCE</scope>
    <source>
        <strain evidence="1">WA0000018081</strain>
    </source>
</reference>
<evidence type="ECO:0000313" key="2">
    <source>
        <dbReference type="Proteomes" id="UP000613177"/>
    </source>
</evidence>
<sequence>MLNTLCRFNETKSGKVTMKRFYEVADDFKNSDIKQKSAKAILKSSMMQEVAHEEDERVQKKLKISVATSSNDNRSVMSGSDVEDETESRKNIWQDWKEFLNNVQNNKYLPSLSPEKHGVIWYGIDLRRRSSLPEDLYTRTRYETTAIKQYTISNSYKEAIKNIIQSTNRNHMLESIEVLRSAEGSVVEKKALVDFFYTIR</sequence>
<dbReference type="AlphaFoldDB" id="A0A8H7VXW6"/>
<accession>A0A8H7VXW6</accession>
<dbReference type="EMBL" id="JAEPRE010000101">
    <property type="protein sequence ID" value="KAG2232733.1"/>
    <property type="molecule type" value="Genomic_DNA"/>
</dbReference>
<name>A0A8H7VXW6_9FUNG</name>
<proteinExistence type="predicted"/>